<evidence type="ECO:0000313" key="1">
    <source>
        <dbReference type="EMBL" id="KAJ8638030.1"/>
    </source>
</evidence>
<sequence length="115" mass="12246">MNTDDLSADGAMAHLQNDPGPPMRQRGVYLDWIHGRLPPISCLLPSPPRALAAAIISSSSPLLSFPSSSLHLFSSSFPSSSLLSPSFSPPPPLSSVFPTSFSFPSCFLFISFPLV</sequence>
<evidence type="ECO:0000313" key="2">
    <source>
        <dbReference type="Proteomes" id="UP001234297"/>
    </source>
</evidence>
<protein>
    <submittedName>
        <fullName evidence="1">Uncharacterized protein</fullName>
    </submittedName>
</protein>
<reference evidence="1 2" key="1">
    <citation type="journal article" date="2022" name="Hortic Res">
        <title>A haplotype resolved chromosomal level avocado genome allows analysis of novel avocado genes.</title>
        <authorList>
            <person name="Nath O."/>
            <person name="Fletcher S.J."/>
            <person name="Hayward A."/>
            <person name="Shaw L.M."/>
            <person name="Masouleh A.K."/>
            <person name="Furtado A."/>
            <person name="Henry R.J."/>
            <person name="Mitter N."/>
        </authorList>
    </citation>
    <scope>NUCLEOTIDE SEQUENCE [LARGE SCALE GENOMIC DNA]</scope>
    <source>
        <strain evidence="2">cv. Hass</strain>
    </source>
</reference>
<keyword evidence="2" id="KW-1185">Reference proteome</keyword>
<organism evidence="1 2">
    <name type="scientific">Persea americana</name>
    <name type="common">Avocado</name>
    <dbReference type="NCBI Taxonomy" id="3435"/>
    <lineage>
        <taxon>Eukaryota</taxon>
        <taxon>Viridiplantae</taxon>
        <taxon>Streptophyta</taxon>
        <taxon>Embryophyta</taxon>
        <taxon>Tracheophyta</taxon>
        <taxon>Spermatophyta</taxon>
        <taxon>Magnoliopsida</taxon>
        <taxon>Magnoliidae</taxon>
        <taxon>Laurales</taxon>
        <taxon>Lauraceae</taxon>
        <taxon>Persea</taxon>
    </lineage>
</organism>
<comment type="caution">
    <text evidence="1">The sequence shown here is derived from an EMBL/GenBank/DDBJ whole genome shotgun (WGS) entry which is preliminary data.</text>
</comment>
<name>A0ACC2LXA9_PERAE</name>
<gene>
    <name evidence="1" type="ORF">MRB53_012297</name>
</gene>
<dbReference type="EMBL" id="CM056811">
    <property type="protein sequence ID" value="KAJ8638030.1"/>
    <property type="molecule type" value="Genomic_DNA"/>
</dbReference>
<proteinExistence type="predicted"/>
<accession>A0ACC2LXA9</accession>
<dbReference type="Proteomes" id="UP001234297">
    <property type="component" value="Chromosome 3"/>
</dbReference>